<dbReference type="InterPro" id="IPR011990">
    <property type="entry name" value="TPR-like_helical_dom_sf"/>
</dbReference>
<dbReference type="Proteomes" id="UP000594571">
    <property type="component" value="Chromosome"/>
</dbReference>
<name>A0A7S9WY76_9BACT</name>
<dbReference type="AlphaFoldDB" id="A0A7S9WY76"/>
<feature type="compositionally biased region" description="Basic and acidic residues" evidence="1">
    <location>
        <begin position="101"/>
        <end position="117"/>
    </location>
</feature>
<keyword evidence="2" id="KW-0472">Membrane</keyword>
<evidence type="ECO:0000313" key="4">
    <source>
        <dbReference type="Proteomes" id="UP000594571"/>
    </source>
</evidence>
<organism evidence="3 4">
    <name type="scientific">Campylobacter concisus</name>
    <dbReference type="NCBI Taxonomy" id="199"/>
    <lineage>
        <taxon>Bacteria</taxon>
        <taxon>Pseudomonadati</taxon>
        <taxon>Campylobacterota</taxon>
        <taxon>Epsilonproteobacteria</taxon>
        <taxon>Campylobacterales</taxon>
        <taxon>Campylobacteraceae</taxon>
        <taxon>Campylobacter</taxon>
    </lineage>
</organism>
<dbReference type="EMBL" id="CP049263">
    <property type="protein sequence ID" value="QPH97657.1"/>
    <property type="molecule type" value="Genomic_DNA"/>
</dbReference>
<reference evidence="3 4" key="2">
    <citation type="journal article" date="2020" name="Microb. Genom.">
        <title>Analysis of complete Campylobacter concisus genomes identifies genomospecies features, secretion systems and novel plasmids and their association with severe ulcerative colitis.</title>
        <authorList>
            <person name="Liu F."/>
            <person name="Chen S."/>
            <person name="Luu L.D.W."/>
            <person name="Lee S.A."/>
            <person name="Tay A.C.Y."/>
            <person name="Wu R."/>
            <person name="Riordan S.M."/>
            <person name="Lan R."/>
            <person name="Liu L."/>
            <person name="Zhang L."/>
        </authorList>
    </citation>
    <scope>NUCLEOTIDE SEQUENCE [LARGE SCALE GENOMIC DNA]</scope>
    <source>
        <strain evidence="3 4">H16O-S1</strain>
    </source>
</reference>
<reference evidence="3 4" key="1">
    <citation type="journal article" date="2018" name="Emerg. Microbes Infect.">
        <title>Genomic analysis of oral Campylobacter concisus strains identified a potential bacterial molecular marker associated with active Crohn's disease.</title>
        <authorList>
            <person name="Liu F."/>
            <person name="Ma R."/>
            <person name="Tay C.Y.A."/>
            <person name="Octavia S."/>
            <person name="Lan R."/>
            <person name="Chung H.K.L."/>
            <person name="Riordan S.M."/>
            <person name="Grimm M.C."/>
            <person name="Leong R.W."/>
            <person name="Tanaka M.M."/>
            <person name="Connor S."/>
            <person name="Zhang L."/>
        </authorList>
    </citation>
    <scope>NUCLEOTIDE SEQUENCE [LARGE SCALE GENOMIC DNA]</scope>
    <source>
        <strain evidence="3 4">H16O-S1</strain>
    </source>
</reference>
<feature type="compositionally biased region" description="Basic and acidic residues" evidence="1">
    <location>
        <begin position="134"/>
        <end position="146"/>
    </location>
</feature>
<gene>
    <name evidence="3" type="ORF">CVS89_05145</name>
</gene>
<keyword evidence="2" id="KW-1133">Transmembrane helix</keyword>
<feature type="region of interest" description="Disordered" evidence="1">
    <location>
        <begin position="134"/>
        <end position="175"/>
    </location>
</feature>
<protein>
    <submittedName>
        <fullName evidence="3">Transformation system protein</fullName>
    </submittedName>
</protein>
<evidence type="ECO:0000313" key="3">
    <source>
        <dbReference type="EMBL" id="QPH97657.1"/>
    </source>
</evidence>
<accession>A0A7S9WY76</accession>
<proteinExistence type="predicted"/>
<evidence type="ECO:0000256" key="1">
    <source>
        <dbReference type="SAM" id="MobiDB-lite"/>
    </source>
</evidence>
<keyword evidence="2" id="KW-0812">Transmembrane</keyword>
<dbReference type="RefSeq" id="WP_107847890.1">
    <property type="nucleotide sequence ID" value="NZ_CABPTT010000002.1"/>
</dbReference>
<sequence>MLEIQEIQRLEKLYEEYEKKNKPNPLKFLITGKNSKFLVIEIFAIIVLLIILIFLSSKKENKQSPTSAVIEKNLTVAPPKTKEQNLTILEINTSKNALENGKQKSEQAKERFEAEKKQDELAEKIAKKLEQSIKLNEDNKEQESTKKQRAGGGWLKLNMPSDDENVQNEQSYAQPLPSEETIELEPKTKPKIDIQISNANDEISILKDKFNKNKNVKNALDIAKKCYEEKRYSDAIKWALTANDIDSSSEESWIIFAKAKYMLKQKDDALRALMEYNKKINKPVINELIKKIKSDTL</sequence>
<feature type="region of interest" description="Disordered" evidence="1">
    <location>
        <begin position="97"/>
        <end position="117"/>
    </location>
</feature>
<evidence type="ECO:0000256" key="2">
    <source>
        <dbReference type="SAM" id="Phobius"/>
    </source>
</evidence>
<feature type="transmembrane region" description="Helical" evidence="2">
    <location>
        <begin position="37"/>
        <end position="55"/>
    </location>
</feature>
<dbReference type="SUPFAM" id="SSF48452">
    <property type="entry name" value="TPR-like"/>
    <property type="match status" value="1"/>
</dbReference>